<gene>
    <name evidence="1" type="ORF">DSAG12_02482</name>
</gene>
<proteinExistence type="predicted"/>
<evidence type="ECO:0000313" key="1">
    <source>
        <dbReference type="EMBL" id="QEE16652.1"/>
    </source>
</evidence>
<name>A0A5B9DC13_9ARCH</name>
<dbReference type="AlphaFoldDB" id="A0A5B9DC13"/>
<organism evidence="1">
    <name type="scientific">Promethearchaeum syntrophicum</name>
    <dbReference type="NCBI Taxonomy" id="2594042"/>
    <lineage>
        <taxon>Archaea</taxon>
        <taxon>Promethearchaeati</taxon>
        <taxon>Promethearchaeota</taxon>
        <taxon>Promethearchaeia</taxon>
        <taxon>Promethearchaeales</taxon>
        <taxon>Promethearchaeaceae</taxon>
        <taxon>Promethearchaeum</taxon>
    </lineage>
</organism>
<sequence length="39" mass="4401">MINIVKFAGNTYDADTHFKDKSIGGKKLNKKISSIYLKL</sequence>
<accession>A0A5B9DC13</accession>
<protein>
    <submittedName>
        <fullName evidence="1">Uncharacterized protein</fullName>
    </submittedName>
</protein>
<dbReference type="EMBL" id="CP042905">
    <property type="protein sequence ID" value="QEE16652.1"/>
    <property type="molecule type" value="Genomic_DNA"/>
</dbReference>
<reference evidence="1" key="1">
    <citation type="journal article" date="2020" name="Nature">
        <title>Isolation of an archaeon at the prokaryote-eukaryote interface.</title>
        <authorList>
            <person name="Imachi H."/>
            <person name="Nobu M.K."/>
            <person name="Nakahara N."/>
            <person name="Morono Y."/>
            <person name="Ogawara M."/>
            <person name="Takaki Y."/>
            <person name="Takano Y."/>
            <person name="Uematsu K."/>
            <person name="Ikuta T."/>
            <person name="Ito M."/>
            <person name="Matsui Y."/>
            <person name="Miyazaki M."/>
            <person name="Murata K."/>
            <person name="Saito Y."/>
            <person name="Sakai S."/>
            <person name="Song C."/>
            <person name="Tasumi E."/>
            <person name="Yamanaka Y."/>
            <person name="Yamaguchi T."/>
            <person name="Kamagata Y."/>
            <person name="Tamaki H."/>
            <person name="Takai K."/>
        </authorList>
    </citation>
    <scope>NUCLEOTIDE SEQUENCE [LARGE SCALE GENOMIC DNA]</scope>
    <source>
        <strain evidence="1">MK-D1</strain>
    </source>
</reference>